<evidence type="ECO:0000256" key="3">
    <source>
        <dbReference type="ARBA" id="ARBA00022452"/>
    </source>
</evidence>
<keyword evidence="5 9" id="KW-0798">TonB box</keyword>
<feature type="domain" description="TonB-dependent receptor-like beta-barrel" evidence="11">
    <location>
        <begin position="380"/>
        <end position="858"/>
    </location>
</feature>
<evidence type="ECO:0000256" key="6">
    <source>
        <dbReference type="ARBA" id="ARBA00023136"/>
    </source>
</evidence>
<evidence type="ECO:0000259" key="12">
    <source>
        <dbReference type="Pfam" id="PF07715"/>
    </source>
</evidence>
<dbReference type="eggNOG" id="COG4771">
    <property type="taxonomic scope" value="Bacteria"/>
</dbReference>
<evidence type="ECO:0000256" key="2">
    <source>
        <dbReference type="ARBA" id="ARBA00022448"/>
    </source>
</evidence>
<evidence type="ECO:0000256" key="8">
    <source>
        <dbReference type="PROSITE-ProRule" id="PRU01360"/>
    </source>
</evidence>
<dbReference type="OrthoDB" id="9768177at2"/>
<organism evidence="13 14">
    <name type="scientific">Pedobacter antarcticus 4BY</name>
    <dbReference type="NCBI Taxonomy" id="1358423"/>
    <lineage>
        <taxon>Bacteria</taxon>
        <taxon>Pseudomonadati</taxon>
        <taxon>Bacteroidota</taxon>
        <taxon>Sphingobacteriia</taxon>
        <taxon>Sphingobacteriales</taxon>
        <taxon>Sphingobacteriaceae</taxon>
        <taxon>Pedobacter</taxon>
    </lineage>
</organism>
<accession>A0A081PDA1</accession>
<dbReference type="InterPro" id="IPR000531">
    <property type="entry name" value="Beta-barrel_TonB"/>
</dbReference>
<dbReference type="GO" id="GO:0009279">
    <property type="term" value="C:cell outer membrane"/>
    <property type="evidence" value="ECO:0007669"/>
    <property type="project" value="UniProtKB-SubCell"/>
</dbReference>
<proteinExistence type="inferred from homology"/>
<evidence type="ECO:0000313" key="14">
    <source>
        <dbReference type="Proteomes" id="UP000028007"/>
    </source>
</evidence>
<evidence type="ECO:0000256" key="4">
    <source>
        <dbReference type="ARBA" id="ARBA00022692"/>
    </source>
</evidence>
<evidence type="ECO:0000256" key="7">
    <source>
        <dbReference type="ARBA" id="ARBA00023237"/>
    </source>
</evidence>
<dbReference type="InterPro" id="IPR012910">
    <property type="entry name" value="Plug_dom"/>
</dbReference>
<feature type="signal peptide" evidence="10">
    <location>
        <begin position="1"/>
        <end position="29"/>
    </location>
</feature>
<keyword evidence="7 8" id="KW-0998">Cell outer membrane</keyword>
<keyword evidence="4 8" id="KW-0812">Transmembrane</keyword>
<dbReference type="Pfam" id="PF13715">
    <property type="entry name" value="CarbopepD_reg_2"/>
    <property type="match status" value="1"/>
</dbReference>
<keyword evidence="2 8" id="KW-0813">Transport</keyword>
<evidence type="ECO:0000256" key="1">
    <source>
        <dbReference type="ARBA" id="ARBA00004571"/>
    </source>
</evidence>
<dbReference type="Gene3D" id="2.60.40.1120">
    <property type="entry name" value="Carboxypeptidase-like, regulatory domain"/>
    <property type="match status" value="1"/>
</dbReference>
<dbReference type="Proteomes" id="UP000028007">
    <property type="component" value="Unassembled WGS sequence"/>
</dbReference>
<feature type="chain" id="PRO_5001761679" evidence="10">
    <location>
        <begin position="30"/>
        <end position="991"/>
    </location>
</feature>
<dbReference type="SUPFAM" id="SSF56935">
    <property type="entry name" value="Porins"/>
    <property type="match status" value="1"/>
</dbReference>
<comment type="subcellular location">
    <subcellularLocation>
        <location evidence="1 8">Cell outer membrane</location>
        <topology evidence="1 8">Multi-pass membrane protein</topology>
    </subcellularLocation>
</comment>
<evidence type="ECO:0000313" key="13">
    <source>
        <dbReference type="EMBL" id="KEQ28674.1"/>
    </source>
</evidence>
<keyword evidence="14" id="KW-1185">Reference proteome</keyword>
<name>A0A081PDA1_9SPHI</name>
<dbReference type="InterPro" id="IPR023996">
    <property type="entry name" value="TonB-dep_OMP_SusC/RagA"/>
</dbReference>
<evidence type="ECO:0000256" key="5">
    <source>
        <dbReference type="ARBA" id="ARBA00023077"/>
    </source>
</evidence>
<gene>
    <name evidence="13" type="ORF">N180_04565</name>
</gene>
<dbReference type="Pfam" id="PF07715">
    <property type="entry name" value="Plug"/>
    <property type="match status" value="1"/>
</dbReference>
<dbReference type="Pfam" id="PF00593">
    <property type="entry name" value="TonB_dep_Rec_b-barrel"/>
    <property type="match status" value="1"/>
</dbReference>
<evidence type="ECO:0000256" key="10">
    <source>
        <dbReference type="SAM" id="SignalP"/>
    </source>
</evidence>
<dbReference type="EMBL" id="JNFF01000110">
    <property type="protein sequence ID" value="KEQ28674.1"/>
    <property type="molecule type" value="Genomic_DNA"/>
</dbReference>
<dbReference type="InterPro" id="IPR036942">
    <property type="entry name" value="Beta-barrel_TonB_sf"/>
</dbReference>
<keyword evidence="13" id="KW-0176">Collagen</keyword>
<dbReference type="InterPro" id="IPR037066">
    <property type="entry name" value="Plug_dom_sf"/>
</dbReference>
<dbReference type="PROSITE" id="PS52016">
    <property type="entry name" value="TONB_DEPENDENT_REC_3"/>
    <property type="match status" value="1"/>
</dbReference>
<evidence type="ECO:0000259" key="11">
    <source>
        <dbReference type="Pfam" id="PF00593"/>
    </source>
</evidence>
<dbReference type="Gene3D" id="2.40.170.20">
    <property type="entry name" value="TonB-dependent receptor, beta-barrel domain"/>
    <property type="match status" value="1"/>
</dbReference>
<reference evidence="13 14" key="1">
    <citation type="journal article" date="1992" name="Int. J. Syst. Bacteriol.">
        <title>Sphingobacterium antarcticus sp. nov. a Psychrotrophic Bacterium from the Soils of Schirmacher Oasis, Antarctica.</title>
        <authorList>
            <person name="Shivaji S."/>
            <person name="Ray M.K."/>
            <person name="Rao N.S."/>
            <person name="Saiserr L."/>
            <person name="Jagannadham M.V."/>
            <person name="Kumar G.S."/>
            <person name="Reddy G."/>
            <person name="Bhargava P.M."/>
        </authorList>
    </citation>
    <scope>NUCLEOTIDE SEQUENCE [LARGE SCALE GENOMIC DNA]</scope>
    <source>
        <strain evidence="13 14">4BY</strain>
    </source>
</reference>
<dbReference type="Gene3D" id="2.170.130.10">
    <property type="entry name" value="TonB-dependent receptor, plug domain"/>
    <property type="match status" value="1"/>
</dbReference>
<dbReference type="NCBIfam" id="TIGR04057">
    <property type="entry name" value="SusC_RagA_signa"/>
    <property type="match status" value="1"/>
</dbReference>
<feature type="domain" description="TonB-dependent receptor plug" evidence="12">
    <location>
        <begin position="125"/>
        <end position="230"/>
    </location>
</feature>
<comment type="caution">
    <text evidence="13">The sequence shown here is derived from an EMBL/GenBank/DDBJ whole genome shotgun (WGS) entry which is preliminary data.</text>
</comment>
<dbReference type="InterPro" id="IPR008969">
    <property type="entry name" value="CarboxyPept-like_regulatory"/>
</dbReference>
<keyword evidence="3 8" id="KW-1134">Transmembrane beta strand</keyword>
<protein>
    <submittedName>
        <fullName evidence="13">Collagen-binding protein</fullName>
    </submittedName>
</protein>
<comment type="similarity">
    <text evidence="8 9">Belongs to the TonB-dependent receptor family.</text>
</comment>
<sequence length="991" mass="110436">MKVKNEPYHQAYKRIWILLLLFLPCQLFAQDVNIIKGNVRDATDATTLIGVSVKEKGTSNATSTDQNGNYSLKVSKTNAQIVFTYIGYVAQEVALEGRSNLDMKLNAESRGLNEVVVVGYGTQKKGEVTSAIATVKSEDFVKGAVRDAAQLVQGKVAGLRITTPSGDPTASTQINLRGLNSISGASEPLILIDGVPGSLNTVSPEDIESIDVLKDGSAAAIYGTRATGGVILITTRQNKSGSKSTIEYANYASVQQIAKKPEMLSATDYRRLISEGKPYIDYGGDTNWLDEILQNPVSQNHNVTIFGGNNTTNFTGSVNYRDWEGIFLRSGQKRVNVRASLNHAMFNDKLKTNLQIINRVTKSEQGGADGYAYRQAIIRNPTDHIYNEKGKWQERDIYNYDNPLGRIYETTSDNTFKEMRINGSLAYSPVKDLNLKLMVSNVQNTNLYGNSTTFDHVNTTKAQLNGTASRSTYANVENLVEFTGNYSKTIGKHNFSVLGGYSWQDAVYETFNAYNFDFPTDAYSWNKLEAGSALQRGLATMGSYKSKWQLAGFFSRLTYNWDEKYLFMASIRREGSSKFGENYHWGSFPAASVGWRVSKEDFMQNVSLVTDLKIRAGYGVTGTIANDPYMSQTSYNFTYDQGAFINGKWVQGFVPARNFNPDLRWEKKKEYNVGVDFGLLGNRITGSFDYYTRTVEDLIYNFRVPVPPYLIESMLINAGTMKNSGFEALLNFKVVDAGAFKWNSNVTYSSNKNKLVNLSNDKFDVTADFFDAGYTGEPIQTSTHRVKVGGPIGQFFVLKSVGVDENGKWLVESKDGKVISISDSSPDDRQYYGNGIPKYLLGWNNSFNFKNFDLSVNVRGAFGHDVLNMQRMYYENPVNKAYNALATAYDPKYGKQLNNDLVYVSDYIEKGDYIKIDNVTLGYTFGDKLVKGVKNLRFYVSGLNLITITKYKGLDPEAVSYTGDFTFAPGIENRDAYPTTRTFTAGLNVSF</sequence>
<dbReference type="InterPro" id="IPR039426">
    <property type="entry name" value="TonB-dep_rcpt-like"/>
</dbReference>
<dbReference type="RefSeq" id="WP_037443683.1">
    <property type="nucleotide sequence ID" value="NZ_JNFF01000110.1"/>
</dbReference>
<keyword evidence="10" id="KW-0732">Signal</keyword>
<dbReference type="SUPFAM" id="SSF49464">
    <property type="entry name" value="Carboxypeptidase regulatory domain-like"/>
    <property type="match status" value="1"/>
</dbReference>
<evidence type="ECO:0000256" key="9">
    <source>
        <dbReference type="RuleBase" id="RU003357"/>
    </source>
</evidence>
<dbReference type="InterPro" id="IPR023997">
    <property type="entry name" value="TonB-dep_OMP_SusC/RagA_CS"/>
</dbReference>
<dbReference type="NCBIfam" id="TIGR04056">
    <property type="entry name" value="OMP_RagA_SusC"/>
    <property type="match status" value="1"/>
</dbReference>
<dbReference type="AlphaFoldDB" id="A0A081PDA1"/>
<keyword evidence="6 8" id="KW-0472">Membrane</keyword>